<dbReference type="AlphaFoldDB" id="A7MRC3"/>
<accession>A7MRC3</accession>
<reference evidence="3" key="1">
    <citation type="journal article" date="2010" name="PLoS ONE">
        <title>Genome sequence of Cronobacter sakazakii BAA-894 and comparative genomic hybridization analysis with other Cronobacter species.</title>
        <authorList>
            <person name="Kucerova E."/>
            <person name="Clifton S.W."/>
            <person name="Xia X.Q."/>
            <person name="Long F."/>
            <person name="Porwollik S."/>
            <person name="Fulton L."/>
            <person name="Fronick C."/>
            <person name="Minx P."/>
            <person name="Kyung K."/>
            <person name="Warren W."/>
            <person name="Fulton R."/>
            <person name="Feng D."/>
            <person name="Wollam A."/>
            <person name="Shah N."/>
            <person name="Bhonagiri V."/>
            <person name="Nash W.E."/>
            <person name="Hallsworth-Pepin K."/>
            <person name="Wilson R.K."/>
            <person name="McClelland M."/>
            <person name="Forsythe S.J."/>
        </authorList>
    </citation>
    <scope>NUCLEOTIDE SEQUENCE [LARGE SCALE GENOMIC DNA]</scope>
    <source>
        <strain evidence="3">ATCC BAA-894</strain>
    </source>
</reference>
<keyword evidence="3" id="KW-1185">Reference proteome</keyword>
<dbReference type="HOGENOM" id="CLU_2119465_0_0_6"/>
<keyword evidence="1" id="KW-0812">Transmembrane</keyword>
<keyword evidence="1" id="KW-0472">Membrane</keyword>
<dbReference type="KEGG" id="esa:ESA_pESA2p06558"/>
<dbReference type="EMBL" id="CP000784">
    <property type="protein sequence ID" value="ABU79591.1"/>
    <property type="molecule type" value="Genomic_DNA"/>
</dbReference>
<dbReference type="Proteomes" id="UP000000260">
    <property type="component" value="Plasmid pESA2"/>
</dbReference>
<organism evidence="2 3">
    <name type="scientific">Cronobacter sakazakii (strain ATCC BAA-894)</name>
    <name type="common">Enterobacter sakazakii</name>
    <dbReference type="NCBI Taxonomy" id="290339"/>
    <lineage>
        <taxon>Bacteria</taxon>
        <taxon>Pseudomonadati</taxon>
        <taxon>Pseudomonadota</taxon>
        <taxon>Gammaproteobacteria</taxon>
        <taxon>Enterobacterales</taxon>
        <taxon>Enterobacteriaceae</taxon>
        <taxon>Cronobacter</taxon>
    </lineage>
</organism>
<keyword evidence="1" id="KW-1133">Transmembrane helix</keyword>
<keyword evidence="2" id="KW-0614">Plasmid</keyword>
<geneLocation type="plasmid" evidence="2 3">
    <name>pESA2</name>
</geneLocation>
<name>A7MRC3_CROS8</name>
<evidence type="ECO:0000256" key="1">
    <source>
        <dbReference type="SAM" id="Phobius"/>
    </source>
</evidence>
<feature type="transmembrane region" description="Helical" evidence="1">
    <location>
        <begin position="42"/>
        <end position="61"/>
    </location>
</feature>
<proteinExistence type="predicted"/>
<evidence type="ECO:0000313" key="2">
    <source>
        <dbReference type="EMBL" id="ABU79591.1"/>
    </source>
</evidence>
<protein>
    <submittedName>
        <fullName evidence="2">Uncharacterized protein</fullName>
    </submittedName>
</protein>
<sequence>MGEGAMFLTKFHPLTHKVDALIIRDLKQSMPVKYWLFRLAEWAARIGILGFICVFICYFAMGALIQHAGEPVPSSLAEVSARAIIALLTLFMVGTITRGALFSDLEKRVNEKKWLNDMQ</sequence>
<evidence type="ECO:0000313" key="3">
    <source>
        <dbReference type="Proteomes" id="UP000000260"/>
    </source>
</evidence>
<feature type="transmembrane region" description="Helical" evidence="1">
    <location>
        <begin position="81"/>
        <end position="103"/>
    </location>
</feature>
<gene>
    <name evidence="2" type="ordered locus">ESA_pESA2p06558</name>
</gene>